<keyword evidence="10" id="KW-0456">Lyase</keyword>
<dbReference type="InterPro" id="IPR014031">
    <property type="entry name" value="Ketoacyl_synth_C"/>
</dbReference>
<dbReference type="InterPro" id="IPR037143">
    <property type="entry name" value="4-PPantetheinyl_Trfase_dom_sf"/>
</dbReference>
<dbReference type="FunFam" id="1.20.930.70:FF:000001">
    <property type="entry name" value="Fatty acid synthase beta subunit dehydratase"/>
    <property type="match status" value="1"/>
</dbReference>
<dbReference type="InterPro" id="IPR036291">
    <property type="entry name" value="NAD(P)-bd_dom_sf"/>
</dbReference>
<protein>
    <submittedName>
        <fullName evidence="19">Uncharacterized protein</fullName>
    </submittedName>
</protein>
<dbReference type="SMART" id="SM00827">
    <property type="entry name" value="PKS_AT"/>
    <property type="match status" value="1"/>
</dbReference>
<dbReference type="Gene3D" id="3.40.50.720">
    <property type="entry name" value="NAD(P)-binding Rossmann-like Domain"/>
    <property type="match status" value="1"/>
</dbReference>
<dbReference type="PANTHER" id="PTHR10982:SF21">
    <property type="entry name" value="FATTY ACID SYNTHASE SUBUNIT BETA"/>
    <property type="match status" value="1"/>
</dbReference>
<dbReference type="InterPro" id="IPR016035">
    <property type="entry name" value="Acyl_Trfase/lysoPLipase"/>
</dbReference>
<dbReference type="InterPro" id="IPR008278">
    <property type="entry name" value="4-PPantetheinyl_Trfase_dom"/>
</dbReference>
<dbReference type="InterPro" id="IPR004568">
    <property type="entry name" value="Ppantetheine-prot_Trfase_dom"/>
</dbReference>
<evidence type="ECO:0000256" key="2">
    <source>
        <dbReference type="ARBA" id="ARBA00022450"/>
    </source>
</evidence>
<keyword evidence="20" id="KW-1185">Reference proteome</keyword>
<dbReference type="Gene3D" id="6.10.250.1930">
    <property type="match status" value="1"/>
</dbReference>
<evidence type="ECO:0000256" key="6">
    <source>
        <dbReference type="ARBA" id="ARBA00022801"/>
    </source>
</evidence>
<dbReference type="InterPro" id="IPR014043">
    <property type="entry name" value="Acyl_transferase_dom"/>
</dbReference>
<keyword evidence="8" id="KW-0521">NADP</keyword>
<dbReference type="Pfam" id="PF02801">
    <property type="entry name" value="Ketoacyl-synt_C"/>
    <property type="match status" value="1"/>
</dbReference>
<keyword evidence="3" id="KW-0597">Phosphoprotein</keyword>
<evidence type="ECO:0000256" key="3">
    <source>
        <dbReference type="ARBA" id="ARBA00022553"/>
    </source>
</evidence>
<comment type="catalytic activity">
    <reaction evidence="15">
        <text>a fatty acyl-[ACP] + malonyl-[ACP] + H(+) = a 3-oxoacyl-[ACP] + holo-[ACP] + CO2</text>
        <dbReference type="Rhea" id="RHEA:22836"/>
        <dbReference type="Rhea" id="RHEA-COMP:9623"/>
        <dbReference type="Rhea" id="RHEA-COMP:9685"/>
        <dbReference type="Rhea" id="RHEA-COMP:9916"/>
        <dbReference type="Rhea" id="RHEA-COMP:14125"/>
        <dbReference type="ChEBI" id="CHEBI:15378"/>
        <dbReference type="ChEBI" id="CHEBI:16526"/>
        <dbReference type="ChEBI" id="CHEBI:64479"/>
        <dbReference type="ChEBI" id="CHEBI:78449"/>
        <dbReference type="ChEBI" id="CHEBI:78776"/>
        <dbReference type="ChEBI" id="CHEBI:138651"/>
        <dbReference type="EC" id="2.3.1.41"/>
    </reaction>
</comment>
<comment type="catalytic activity">
    <reaction evidence="14">
        <text>a (3R)-hydroxyacyl-[ACP] + NADP(+) = a 3-oxoacyl-[ACP] + NADPH + H(+)</text>
        <dbReference type="Rhea" id="RHEA:17397"/>
        <dbReference type="Rhea" id="RHEA-COMP:9916"/>
        <dbReference type="Rhea" id="RHEA-COMP:9945"/>
        <dbReference type="ChEBI" id="CHEBI:15378"/>
        <dbReference type="ChEBI" id="CHEBI:57783"/>
        <dbReference type="ChEBI" id="CHEBI:58349"/>
        <dbReference type="ChEBI" id="CHEBI:78776"/>
        <dbReference type="ChEBI" id="CHEBI:78827"/>
        <dbReference type="EC" id="1.1.1.100"/>
    </reaction>
</comment>
<name>A0A261XUY7_9FUNG</name>
<dbReference type="InterPro" id="IPR020841">
    <property type="entry name" value="PKS_Beta-ketoAc_synthase_dom"/>
</dbReference>
<organism evidence="19 20">
    <name type="scientific">Bifiguratus adelaidae</name>
    <dbReference type="NCBI Taxonomy" id="1938954"/>
    <lineage>
        <taxon>Eukaryota</taxon>
        <taxon>Fungi</taxon>
        <taxon>Fungi incertae sedis</taxon>
        <taxon>Mucoromycota</taxon>
        <taxon>Mucoromycotina</taxon>
        <taxon>Endogonomycetes</taxon>
        <taxon>Endogonales</taxon>
        <taxon>Endogonales incertae sedis</taxon>
        <taxon>Bifiguratus</taxon>
    </lineage>
</organism>
<evidence type="ECO:0000256" key="1">
    <source>
        <dbReference type="ARBA" id="ARBA00007485"/>
    </source>
</evidence>
<dbReference type="FunFam" id="3.40.366.10:FF:000003">
    <property type="entry name" value="Fatty acid synthase subunit beta dehydratase"/>
    <property type="match status" value="1"/>
</dbReference>
<dbReference type="Gene3D" id="1.20.930.70">
    <property type="match status" value="1"/>
</dbReference>
<evidence type="ECO:0000256" key="4">
    <source>
        <dbReference type="ARBA" id="ARBA00022679"/>
    </source>
</evidence>
<dbReference type="InterPro" id="IPR041550">
    <property type="entry name" value="FASI_helical"/>
</dbReference>
<dbReference type="InterPro" id="IPR001227">
    <property type="entry name" value="Ac_transferase_dom_sf"/>
</dbReference>
<feature type="region of interest" description="Disordered" evidence="16">
    <location>
        <begin position="2833"/>
        <end position="2852"/>
    </location>
</feature>
<dbReference type="Gene3D" id="6.10.140.1390">
    <property type="match status" value="1"/>
</dbReference>
<dbReference type="InterPro" id="IPR013565">
    <property type="entry name" value="Fas1/AflB-like_central"/>
</dbReference>
<dbReference type="GO" id="GO:0004312">
    <property type="term" value="F:fatty acid synthase activity"/>
    <property type="evidence" value="ECO:0007669"/>
    <property type="project" value="InterPro"/>
</dbReference>
<feature type="compositionally biased region" description="Basic residues" evidence="16">
    <location>
        <begin position="2834"/>
        <end position="2843"/>
    </location>
</feature>
<dbReference type="FunFam" id="3.90.470.20:FF:000005">
    <property type="entry name" value="Fatty acid synthase alpha subunit FasA"/>
    <property type="match status" value="1"/>
</dbReference>
<dbReference type="PANTHER" id="PTHR10982">
    <property type="entry name" value="MALONYL COA-ACYL CARRIER PROTEIN TRANSACYLASE"/>
    <property type="match status" value="1"/>
</dbReference>
<dbReference type="Pfam" id="PF16073">
    <property type="entry name" value="SAT"/>
    <property type="match status" value="1"/>
</dbReference>
<dbReference type="GO" id="GO:0016787">
    <property type="term" value="F:hydrolase activity"/>
    <property type="evidence" value="ECO:0007669"/>
    <property type="project" value="UniProtKB-KW"/>
</dbReference>
<comment type="caution">
    <text evidence="19">The sequence shown here is derived from an EMBL/GenBank/DDBJ whole genome shotgun (WGS) entry which is preliminary data.</text>
</comment>
<dbReference type="SUPFAM" id="SSF53901">
    <property type="entry name" value="Thiolase-like"/>
    <property type="match status" value="2"/>
</dbReference>
<comment type="subunit">
    <text evidence="12">[Alpha(6)beta(6)] hexamers of two multifunctional subunits (alpha and beta).</text>
</comment>
<dbReference type="GO" id="GO:0004315">
    <property type="term" value="F:3-oxoacyl-[acyl-carrier-protein] synthase activity"/>
    <property type="evidence" value="ECO:0007669"/>
    <property type="project" value="UniProtKB-EC"/>
</dbReference>
<evidence type="ECO:0000256" key="12">
    <source>
        <dbReference type="ARBA" id="ARBA00033756"/>
    </source>
</evidence>
<dbReference type="Gene3D" id="6.10.140.1400">
    <property type="match status" value="1"/>
</dbReference>
<keyword evidence="2" id="KW-0596">Phosphopantetheine</keyword>
<dbReference type="Pfam" id="PF18314">
    <property type="entry name" value="FAS_I_H"/>
    <property type="match status" value="1"/>
</dbReference>
<dbReference type="Gene3D" id="6.10.250.1940">
    <property type="match status" value="1"/>
</dbReference>
<dbReference type="Pfam" id="PF01575">
    <property type="entry name" value="MaoC_dehydratas"/>
    <property type="match status" value="1"/>
</dbReference>
<feature type="region of interest" description="Disordered" evidence="16">
    <location>
        <begin position="4283"/>
        <end position="4336"/>
    </location>
</feature>
<dbReference type="InterPro" id="IPR013785">
    <property type="entry name" value="Aldolase_TIM"/>
</dbReference>
<dbReference type="InterPro" id="IPR041099">
    <property type="entry name" value="FAS1_N"/>
</dbReference>
<dbReference type="Proteomes" id="UP000242875">
    <property type="component" value="Unassembled WGS sequence"/>
</dbReference>
<evidence type="ECO:0000259" key="17">
    <source>
        <dbReference type="PROSITE" id="PS50075"/>
    </source>
</evidence>
<dbReference type="Pfam" id="PF00109">
    <property type="entry name" value="ketoacyl-synt"/>
    <property type="match status" value="1"/>
</dbReference>
<keyword evidence="5" id="KW-0479">Metal-binding</keyword>
<proteinExistence type="inferred from homology"/>
<dbReference type="GO" id="GO:0004321">
    <property type="term" value="F:fatty-acyl-CoA synthase activity"/>
    <property type="evidence" value="ECO:0007669"/>
    <property type="project" value="UniProtKB-EC"/>
</dbReference>
<dbReference type="Pfam" id="PF22235">
    <property type="entry name" value="FAS1_thioest_ins"/>
    <property type="match status" value="1"/>
</dbReference>
<comment type="similarity">
    <text evidence="1">Belongs to the thiolase-like superfamily. Fungal fatty acid synthetase subunit alpha family.</text>
</comment>
<dbReference type="Pfam" id="PF01648">
    <property type="entry name" value="ACPS"/>
    <property type="match status" value="1"/>
</dbReference>
<dbReference type="CDD" id="cd03447">
    <property type="entry name" value="FAS_MaoC"/>
    <property type="match status" value="1"/>
</dbReference>
<dbReference type="Pfam" id="PF00698">
    <property type="entry name" value="Acyl_transf_1"/>
    <property type="match status" value="1"/>
</dbReference>
<feature type="compositionally biased region" description="Acidic residues" evidence="16">
    <location>
        <begin position="4327"/>
        <end position="4336"/>
    </location>
</feature>
<dbReference type="GO" id="GO:0019171">
    <property type="term" value="F:(3R)-hydroxyacyl-[acyl-carrier-protein] dehydratase activity"/>
    <property type="evidence" value="ECO:0007669"/>
    <property type="project" value="InterPro"/>
</dbReference>
<dbReference type="CDD" id="cd00828">
    <property type="entry name" value="elong_cond_enzymes"/>
    <property type="match status" value="1"/>
</dbReference>
<dbReference type="GO" id="GO:0004316">
    <property type="term" value="F:3-oxoacyl-[acyl-carrier-protein] reductase (NADPH) activity"/>
    <property type="evidence" value="ECO:0007669"/>
    <property type="project" value="UniProtKB-EC"/>
</dbReference>
<dbReference type="Gene3D" id="3.20.20.70">
    <property type="entry name" value="Aldolase class I"/>
    <property type="match status" value="1"/>
</dbReference>
<dbReference type="InterPro" id="IPR039569">
    <property type="entry name" value="FAS1-like_DH_region"/>
</dbReference>
<dbReference type="Gene3D" id="6.10.60.10">
    <property type="match status" value="1"/>
</dbReference>
<dbReference type="Gene3D" id="3.10.129.10">
    <property type="entry name" value="Hotdog Thioesterase"/>
    <property type="match status" value="2"/>
</dbReference>
<dbReference type="InterPro" id="IPR050830">
    <property type="entry name" value="Fungal_FAS"/>
</dbReference>
<keyword evidence="4" id="KW-0808">Transferase</keyword>
<dbReference type="PROSITE" id="PS00606">
    <property type="entry name" value="KS3_1"/>
    <property type="match status" value="1"/>
</dbReference>
<feature type="domain" description="Ketosynthase family 3 (KS3)" evidence="18">
    <location>
        <begin position="3352"/>
        <end position="3889"/>
    </location>
</feature>
<evidence type="ECO:0000256" key="13">
    <source>
        <dbReference type="ARBA" id="ARBA00048237"/>
    </source>
</evidence>
<dbReference type="NCBIfam" id="TIGR00556">
    <property type="entry name" value="pantethn_trn"/>
    <property type="match status" value="1"/>
</dbReference>
<dbReference type="InterPro" id="IPR014030">
    <property type="entry name" value="Ketoacyl_synth_N"/>
</dbReference>
<keyword evidence="11" id="KW-0511">Multifunctional enzyme</keyword>
<dbReference type="Pfam" id="PF13452">
    <property type="entry name" value="FAS1_DH_region"/>
    <property type="match status" value="1"/>
</dbReference>
<evidence type="ECO:0000313" key="19">
    <source>
        <dbReference type="EMBL" id="OZJ02169.1"/>
    </source>
</evidence>
<gene>
    <name evidence="19" type="ORF">BZG36_05239</name>
</gene>
<dbReference type="InterPro" id="IPR032088">
    <property type="entry name" value="SAT"/>
</dbReference>
<sequence length="4655" mass="516238">MSYTSTSQSLRPLTVKQDKTEVSILVPADIWVAAEQLREEFPGVASAEELAEIELAARFLKFAVQRNSEEKTQQFLPVVRTFFHDFRDRYLRDNDVHAITRHLSADARQVVINAYYTALVALRHADESTEYPAPKSALFSAAAKGDAKIFAIFGGQGNIEEYFDELADIYDTYDGLVSDYVERMAVVLREHASSPDASVFHSKGLDVMRWLQNPDSQPDLPYLISAPVSLPLIGLLQLLHYYVVIKVCDVTPADIRKHIVGTTGHSQGIISSMVISASATEEEFIKNSEKALGLLFWIGTRAQQVFRPTTLNPVILSDSLANNEGNPMPMLAINNLRQDQVLKHLEATNSHLPEDRQIKLTLVNGPRSFVCTGPPQSLYGLNLSLRKLKAATGQEQSRIPYSQRKIKFSSRFLPITAPFHSSYLAGVDELVAKDVEKYGLDFQGLPLAIPIFATDNGKDLRSSDRITAAIVDLICSHPVNWEAAIGISELTHIIDFGPGGTSGIGGLTHRNKEGTGVQVIIGGALEGNSRELSYKADLFDTNISAVRYSPNWAKDFAPKLVRTACNGKVHVDTRMSRLLGKPPLMVAGMTPSTVNEQFVSAVMNAGYHIELAGGGHYNEKALRDKVDKIMALTRPGEGITLNSLFLNVRQWGFQYPLVQVMRREGLPMEGLCIAAGVPSIDNANEIVANLKEAGIKHIAFKPGSVDTIRQVVAIAAANPDIPIIMQWTGGRAGGHHSFEDMHQPILETYAAIRRQPNLVLVAGSGFGGAEDTLPYITGEWAVEFGYPPMPFDGILFASRMMVSKEGLASPQVKQAIVDAPGVDDSQWEKTYQGPAGGVITVRSELGEPIHKIATRGVKLWKELDDTIFNLPKEKRAAALLAKKDYIIRRLNADFQKVWFGKKADGSVVDLQDMTYSEVVNRMVELMYVKHERRWIHVSLRNMVGDFLRRIEERFSAAEQVSHLQNYSQLDVPEDFVPDFLEKYPQADVQLLTSEDVFHFLTLAQRRGQKPVPFIPVLDKDFEVWFKKDSLWQAEDVAAVVDQDVQRTCILQGPLAVKHSVRADQPVKEILDEIYESHIEYLKAKYYRSEEGSIPTVEYLGGGENGDYVEVSTEADQKVFETPSTETNDFPTVEEWLECIAGPKCNWLRALLMSAFVVQDKKFIDNPLRRTFTPRPGQKVTVDYCSVSEVSKIVVADKRLWSATRKTVDFVPSVEATIQKSRIEVLMYEYRGEEAIPLQLLFDYKPDMPYAPIHEVMDGRNDRIKDFYFKLWFGKDNTDNYLAYSVTNRFDAAAETVNGAEIQEFCQSVGNQAEIYVDRGQKIVSAPMDFAIVVGWKAIIKAIFPKVIDGDLLRLVHLSNGFRRFEGEDLLRQGDVVDTFAYINAIINNDSGKLVEVKGVIVREGRKVMEVTSQFLYRGQFTDFEHTFQHTEETPMQVELKDAKDIAVLKSKEWIHWNEEAEYHELAPGSTLIFRLKTYAEYKNKTVFSKVQTTGKVSMKISTKEIVEIADIEYDAGESHGNPVIEYLKRSGQPIEQASYFEDGGYSLMPAEDAFSSVVYAPQSNEPYAKVSGDYNPIHVNPYFADLALLPGTITHGMWTSASGRKFVEIFAADNQPQRVSGYSVSFVGMVLPGDQLETRLSHVGMKNGKKIIKVETVNQMGTKILEGSAEVDQPITAYVFTGQGSQEQGMGMALYDSSSVAKAIWDRADKHFMENYGFSIIEIVRKNPKEKTVYFGGPKGNAIRQSYMAMTYDVVDSDGSVKSLPIFPEIHERTAYYTFRAPNGLLSATQFTQPALTLMEKAAFEDMRAKELIQQDCAFAGHSLGEYSALASIGDVLPIESLVDVVFYRGMTMQTAVQRDEQGRSNYGMIAVNPSRVARTFNDSALRYVVDAIARQSNGLLEIVNYNVENWQYVAAGELSNLDVLANVLNYLKTAKIDLQKLMETMPLEEVKKQLSEIIASCLEKAHAKQEKEGHLKLERGYATIPLPGIDVPFHSSFLLSGVTPFRTYLAKKINPTFVDVAQLAGKYIPNVTAEPFSTSKEYIENAYNLTSSPRLGKVLKNWDDSKLVSAAAQQRLGYTLLVELLAYQFASAVRWIETQDQLFKHFEIERLIEVGPSPTLCGMAKRTLALKYEAYDDALIRRRVNLCYSNDSKEIYYNLDSPVADTPAVPAPAASAPAPVPVAAAPVPVPAAGPAAAVSDAPIKAVEVLHIVIAQKLKKSLEEIPLSKAVKDLVGGKSTMQNEILGDLQKEFTNAIPEKAEETPLEELGKALENGFPGTLGKYTSSLVSKVISSKMPGGFSLSAAKAHLNKVHGLGPSRADAALLHGVTMEPASRLANEADAKTWLDTVAQSYAKKAGITLGAAAASGPSPMASFAPAAAAGPAAVSDAPVSAVEVLHVVIAQKLKKSLDEVPLSKPVKDLVGGKSTMQNEILGDLQKEFGNNIPEKAEETPLEELGKSLSGSFGGTLGKHTSGLVSKLISAKMPGGFTLSNAKAHLSAAHGLGPGRTDGVLLHGVTMEPPARLGNEGEAKSWLDSTAQSYAKKAGISLGGGGGAAAGGAGAGFAVMNSEEFEELKAKQNALIYQQLNLYARYLNQDLRGGDKKYEAEKQSTLRLQAEIDHWLAEHGEIYAEGIQPTFSALKARRYDSYWNWVRQDALIMFYDIIFGRLTVVDREITAQAIHIMNRANPALMDYMRYHIDTCPENKSETYRLAKELARTLVENCAEVLNSPPVWKDVSFPTAPKTTMTEKGDILFEEVHRDGVRKLAHYVKEMQAGGAISEFDNRQKVQQNLGRIYKIIKNEHKVKKANKLVIRELYSQVIRSMNMSTNLIKEKKRQRRHSSSAHAVLPAKKVASKAPKSETIPFLHLKKKNPADPSGWEYSSKMTGAYLDVLSEIAESGITFQDKCVLLTGAGKDSIGAEILKGLLSGGAQVIVTTSRYSQAVTEYYQSIYQQHGSKGSVLIVVPFNQGSKQDVEALISYIYDKDKKKGLGWDLDYVIPFAAIPEQGREIDNIDSKSELAHRIMLTNLYRLLGEIKTKKQAIGSDTRPAQVILPLSPNHGNFGSDGLYSESKIGLEPLFNRWYSESWSRYLIITGAVIGWTRGTGLMNTNNMIAEGMEKLGIRTFSTLEMSFNILGLMHPTLVEYCQNEAIWADLNGGFQYVPNLQEVSNKLRAEMRQTSEIRKAIAADNSLDFKVVYGAEAERKHKPHKVTPRANMKFEFPKLKPYSDLSHLRYLKGMLDLERVIVITGFGEVGPWGNARTRWEMEAHGEFSLEGCIEMAWIMGYIKHHHGPLKNGNQYAGWVDAKSGEPVEDKDVKAKYEKSILEHTGIRLIEAENFDGYDPNKKGLMQEVIVDHDLEPFECSRDEAEQFKLKHGDSVDAFEMETGSWMVTLKKGAALFIPKALRVDRLVAGQIPTGWDAARYGVPKDICDQVDPVTLYILVATVEALVVSGITDPYEFYQYVHVSEVGNTIGSGEGGMSALKGMFKDRFLDRPVQKDILQESFINTMPAWINMLLLSASGPIKTPVNACATAAVSVESGVEAILDGKAKFVITGGTEDISEESSYEFANMKATSNSLDEIAHGRSPREASRPATSTRNGFMESEGSGAHLLTTAQMALDMGLPIYGIVALTNTAMDKIGRSIPAPGLGVLTTAREASGKIKTPLLDIKYRARQLKTRRSQIKSWVEAELAVLEEELQEAKEAGEVTVSDEEWLHERNLIIHEEARRQEKEALSTWGNAFYKNDKRISPIRGALAVFGLSIDDIGVASFHGTSTQANDKNESDLLNTQLEHLGRSKGNPILAIMQKYLTGHPKGPAAAWMLTSVLQSLQTGLVPGNRNADNVDIILQNFEHIMFPSRSIQTDGLKAGILKSFGFGQAGGEVLVIHPNYVLGALEEAEYNAYMLKNKTREQKYYRYMHDSLTGVCDFVQVKSDPPYSEDLEKLVYLNPSARASYNAQKKTWLFSNASLKAIEAKPEDIASTKSVLESVASQHAGTKGVGVDVELTSAISTDNHTFVERNFTKAEIEYCNSRPDPQASFAGRWSAKEAVFKALSSFGGVESKGAAAPLNDIEIVAGSTGAPEVVLHGEAKQAAQTAGAKEIKVSISHSEYYEDLLKVAEQWNWLSKFHIVDYMTKNFWNELPEDWREVLLRDDVTVDVLLRLASLGECPDTWPDTLKDFAEQTRRVSLNRTPPRELLNAFSDPVSEYILAGMTGKKLHEVEIMGSLIRHVAQNLDINNIIDLGAGQGYLSRVLAYQHKLNIIAVDSSTVQTTGAQHFQKRAEKHLSKKKKREQKQLRKQLYIRDQEKVADSSNDDNETGTTTTPTEEESLTEQSEDFSLLYDPDLDKPVVPWDPATAPSMHLYHVNAKVLPQTLPTLLDLWTAKVPWRPEDAQPINSEQWLICGLHACGDLSPTMIQSFLAASDVRAVVNVGCCYHMLSEEHGAAWERRPPKERDLHHEGNYAFPLSSLVKDRGFHLGFTARMLACQAPQRWILEHDQSVHAFEHHYYRALLQHLMVTKGLCTVDNPPVIGKLNKKRDFADFPTYTKAALKRLGFPDDAVAAEEAAELFEDKKKEQVGKQVACVWTLRILLAPVLESIIYLDRWMTTVEGMAGRSKLDEIMKRKIGDVDVNVWIWPLFEDVVSPRNIVLVAVK</sequence>
<evidence type="ECO:0000256" key="15">
    <source>
        <dbReference type="ARBA" id="ARBA00049541"/>
    </source>
</evidence>
<dbReference type="InterPro" id="IPR018201">
    <property type="entry name" value="Ketoacyl_synth_AS"/>
</dbReference>
<keyword evidence="9" id="KW-0560">Oxidoreductase</keyword>
<dbReference type="Pfam" id="PF17828">
    <property type="entry name" value="FAS_N"/>
    <property type="match status" value="1"/>
</dbReference>
<evidence type="ECO:0000256" key="5">
    <source>
        <dbReference type="ARBA" id="ARBA00022723"/>
    </source>
</evidence>
<dbReference type="FunFam" id="3.20.20.70:FF:000078">
    <property type="entry name" value="Fatty acid synthase beta subunit dehydratase"/>
    <property type="match status" value="1"/>
</dbReference>
<evidence type="ECO:0000256" key="9">
    <source>
        <dbReference type="ARBA" id="ARBA00023002"/>
    </source>
</evidence>
<comment type="catalytic activity">
    <reaction evidence="13">
        <text>acetyl-CoA + n malonyl-CoA + 2n NADPH + 4n H(+) = a long-chain-acyl-CoA + n CoA + n CO2 + 2n NADP(+).</text>
        <dbReference type="EC" id="2.3.1.86"/>
    </reaction>
</comment>
<dbReference type="EMBL" id="MVBO01000181">
    <property type="protein sequence ID" value="OZJ02169.1"/>
    <property type="molecule type" value="Genomic_DNA"/>
</dbReference>
<dbReference type="InterPro" id="IPR025714">
    <property type="entry name" value="Methyltranfer_dom"/>
</dbReference>
<dbReference type="SUPFAM" id="SSF51735">
    <property type="entry name" value="NAD(P)-binding Rossmann-fold domains"/>
    <property type="match status" value="1"/>
</dbReference>
<dbReference type="PRINTS" id="PR01483">
    <property type="entry name" value="FASYNTHASE"/>
</dbReference>
<dbReference type="FunFam" id="3.30.70.3330:FF:000001">
    <property type="entry name" value="Fatty acid synthase subunit beta dehydratase"/>
    <property type="match status" value="1"/>
</dbReference>
<dbReference type="Gene3D" id="3.30.1120.100">
    <property type="match status" value="1"/>
</dbReference>
<dbReference type="Gene3D" id="3.90.470.20">
    <property type="entry name" value="4'-phosphopantetheinyl transferase domain"/>
    <property type="match status" value="1"/>
</dbReference>
<dbReference type="Gene3D" id="3.40.366.10">
    <property type="entry name" value="Malonyl-Coenzyme A Acyl Carrier Protein, domain 2"/>
    <property type="match status" value="3"/>
</dbReference>
<evidence type="ECO:0000256" key="11">
    <source>
        <dbReference type="ARBA" id="ARBA00023268"/>
    </source>
</evidence>
<dbReference type="SUPFAM" id="SSF56214">
    <property type="entry name" value="4'-phosphopantetheinyl transferase"/>
    <property type="match status" value="1"/>
</dbReference>
<feature type="compositionally biased region" description="Basic and acidic residues" evidence="16">
    <location>
        <begin position="3585"/>
        <end position="3595"/>
    </location>
</feature>
<dbReference type="InterPro" id="IPR009081">
    <property type="entry name" value="PP-bd_ACP"/>
</dbReference>
<feature type="region of interest" description="Disordered" evidence="16">
    <location>
        <begin position="3585"/>
        <end position="3607"/>
    </location>
</feature>
<dbReference type="Pfam" id="PF18325">
    <property type="entry name" value="Fas_alpha_ACP"/>
    <property type="match status" value="2"/>
</dbReference>
<dbReference type="InterPro" id="IPR002539">
    <property type="entry name" value="MaoC-like_dom"/>
</dbReference>
<dbReference type="InterPro" id="IPR003965">
    <property type="entry name" value="Fatty_acid_synthase"/>
</dbReference>
<dbReference type="GO" id="GO:0008897">
    <property type="term" value="F:holo-[acyl-carrier-protein] synthase activity"/>
    <property type="evidence" value="ECO:0007669"/>
    <property type="project" value="InterPro"/>
</dbReference>
<evidence type="ECO:0000256" key="8">
    <source>
        <dbReference type="ARBA" id="ARBA00022857"/>
    </source>
</evidence>
<evidence type="ECO:0000313" key="20">
    <source>
        <dbReference type="Proteomes" id="UP000242875"/>
    </source>
</evidence>
<keyword evidence="6" id="KW-0378">Hydrolase</keyword>
<dbReference type="InterPro" id="IPR047224">
    <property type="entry name" value="FAS_alpha_su_C"/>
</dbReference>
<dbReference type="Gene3D" id="3.30.70.3330">
    <property type="match status" value="1"/>
</dbReference>
<dbReference type="GO" id="GO:0000287">
    <property type="term" value="F:magnesium ion binding"/>
    <property type="evidence" value="ECO:0007669"/>
    <property type="project" value="InterPro"/>
</dbReference>
<dbReference type="PROSITE" id="PS52004">
    <property type="entry name" value="KS3_2"/>
    <property type="match status" value="1"/>
</dbReference>
<evidence type="ECO:0000259" key="18">
    <source>
        <dbReference type="PROSITE" id="PS52004"/>
    </source>
</evidence>
<dbReference type="Gene3D" id="1.20.1050.120">
    <property type="match status" value="1"/>
</dbReference>
<dbReference type="InterPro" id="IPR016039">
    <property type="entry name" value="Thiolase-like"/>
</dbReference>
<evidence type="ECO:0000256" key="14">
    <source>
        <dbReference type="ARBA" id="ARBA00048508"/>
    </source>
</evidence>
<evidence type="ECO:0000256" key="10">
    <source>
        <dbReference type="ARBA" id="ARBA00023239"/>
    </source>
</evidence>
<keyword evidence="7" id="KW-0460">Magnesium</keyword>
<dbReference type="SUPFAM" id="SSF54637">
    <property type="entry name" value="Thioesterase/thiol ester dehydrase-isomerase"/>
    <property type="match status" value="2"/>
</dbReference>
<dbReference type="SUPFAM" id="SSF52151">
    <property type="entry name" value="FabD/lysophospholipase-like"/>
    <property type="match status" value="2"/>
</dbReference>
<dbReference type="PROSITE" id="PS50075">
    <property type="entry name" value="CARRIER"/>
    <property type="match status" value="2"/>
</dbReference>
<dbReference type="Pfam" id="PF17951">
    <property type="entry name" value="FAS_meander"/>
    <property type="match status" value="1"/>
</dbReference>
<dbReference type="InterPro" id="IPR029069">
    <property type="entry name" value="HotDog_dom_sf"/>
</dbReference>
<dbReference type="Gene3D" id="3.90.25.70">
    <property type="match status" value="1"/>
</dbReference>
<dbReference type="OrthoDB" id="4251012at2759"/>
<evidence type="ECO:0000256" key="7">
    <source>
        <dbReference type="ARBA" id="ARBA00022842"/>
    </source>
</evidence>
<reference evidence="19 20" key="1">
    <citation type="journal article" date="2017" name="Mycologia">
        <title>Bifiguratus adelaidae, gen. et sp. nov., a new member of Mucoromycotina in endophytic and soil-dwelling habitats.</title>
        <authorList>
            <person name="Torres-Cruz T.J."/>
            <person name="Billingsley Tobias T.L."/>
            <person name="Almatruk M."/>
            <person name="Hesse C."/>
            <person name="Kuske C.R."/>
            <person name="Desiro A."/>
            <person name="Benucci G.M."/>
            <person name="Bonito G."/>
            <person name="Stajich J.E."/>
            <person name="Dunlap C."/>
            <person name="Arnold A.E."/>
            <person name="Porras-Alfaro A."/>
        </authorList>
    </citation>
    <scope>NUCLEOTIDE SEQUENCE [LARGE SCALE GENOMIC DNA]</scope>
    <source>
        <strain evidence="19 20">AZ0501</strain>
    </source>
</reference>
<accession>A0A261XUY7</accession>
<dbReference type="Gene3D" id="6.20.240.10">
    <property type="match status" value="1"/>
</dbReference>
<dbReference type="GO" id="GO:0006633">
    <property type="term" value="P:fatty acid biosynthetic process"/>
    <property type="evidence" value="ECO:0007669"/>
    <property type="project" value="InterPro"/>
</dbReference>
<evidence type="ECO:0000256" key="16">
    <source>
        <dbReference type="SAM" id="MobiDB-lite"/>
    </source>
</evidence>
<dbReference type="GO" id="GO:0004318">
    <property type="term" value="F:enoyl-[acyl-carrier-protein] reductase (NADH) activity"/>
    <property type="evidence" value="ECO:0007669"/>
    <property type="project" value="InterPro"/>
</dbReference>
<dbReference type="Gene3D" id="3.40.47.10">
    <property type="match status" value="2"/>
</dbReference>
<dbReference type="GO" id="GO:0005835">
    <property type="term" value="C:fatty acid synthase complex"/>
    <property type="evidence" value="ECO:0007669"/>
    <property type="project" value="InterPro"/>
</dbReference>
<dbReference type="FunFam" id="3.90.25.70:FF:000001">
    <property type="entry name" value="Fatty acid synthase subunit alpha"/>
    <property type="match status" value="1"/>
</dbReference>
<dbReference type="InterPro" id="IPR040883">
    <property type="entry name" value="FAS_meander"/>
</dbReference>
<dbReference type="Pfam" id="PF08354">
    <property type="entry name" value="Fas1-AflB-like_hel"/>
    <property type="match status" value="1"/>
</dbReference>
<feature type="domain" description="Carrier" evidence="17">
    <location>
        <begin position="2204"/>
        <end position="2289"/>
    </location>
</feature>
<dbReference type="Pfam" id="PF13679">
    <property type="entry name" value="Methyltransf_32"/>
    <property type="match status" value="1"/>
</dbReference>
<dbReference type="SUPFAM" id="SSF51412">
    <property type="entry name" value="Inosine monophosphate dehydrogenase (IMPDH)"/>
    <property type="match status" value="1"/>
</dbReference>
<dbReference type="CDD" id="cd08950">
    <property type="entry name" value="KR_fFAS_SDR_c_like"/>
    <property type="match status" value="1"/>
</dbReference>
<dbReference type="Gene3D" id="6.10.140.1410">
    <property type="match status" value="1"/>
</dbReference>
<dbReference type="InterPro" id="IPR040899">
    <property type="entry name" value="Fas_alpha_ACP"/>
</dbReference>
<feature type="domain" description="Carrier" evidence="17">
    <location>
        <begin position="2392"/>
        <end position="2468"/>
    </location>
</feature>